<evidence type="ECO:0000313" key="2">
    <source>
        <dbReference type="Proteomes" id="UP000010475"/>
    </source>
</evidence>
<dbReference type="AlphaFoldDB" id="K9X2Z8"/>
<keyword evidence="2" id="KW-1185">Reference proteome</keyword>
<accession>K9X2Z8</accession>
<proteinExistence type="predicted"/>
<sequence length="314" mass="35377">MANLFKDVYKKIVLPGELYKLHRRPMHPEIVINDSNTGVQIIDPWSEQIKAHIPFTENYNSSGATDEWCLRSDGKAMLALNEDNPTGCWLSLEGGASYDIECPLMPRIGDLRYVWDEDSFLLSGGKSYNFYKLGWKENIPVFTEISSIESRRAQWGWRIILSSISALNSNVLRVESDLFQMLYHNGVDKPEQIGLANWRDETVWSVIPPKPVPTVAGPFSLISTEGNKESIDIDLFPLSLIKLAALANQLFVMYEYEVYSLNQNGEIEFTYSAPENFCFSDLDTIPAKNGYPPALVLGCKSLNGSDSELLVFSL</sequence>
<evidence type="ECO:0000313" key="1">
    <source>
        <dbReference type="EMBL" id="AFZ26464.1"/>
    </source>
</evidence>
<name>K9X2Z8_9NOST</name>
<dbReference type="Proteomes" id="UP000010475">
    <property type="component" value="Chromosome"/>
</dbReference>
<reference evidence="1 2" key="1">
    <citation type="submission" date="2012-06" db="EMBL/GenBank/DDBJ databases">
        <title>Finished chromosome of genome of Cylindrospermum stagnale PCC 7417.</title>
        <authorList>
            <consortium name="US DOE Joint Genome Institute"/>
            <person name="Gugger M."/>
            <person name="Coursin T."/>
            <person name="Rippka R."/>
            <person name="Tandeau De Marsac N."/>
            <person name="Huntemann M."/>
            <person name="Wei C.-L."/>
            <person name="Han J."/>
            <person name="Detter J.C."/>
            <person name="Han C."/>
            <person name="Tapia R."/>
            <person name="Chen A."/>
            <person name="Kyrpides N."/>
            <person name="Mavromatis K."/>
            <person name="Markowitz V."/>
            <person name="Szeto E."/>
            <person name="Ivanova N."/>
            <person name="Pagani I."/>
            <person name="Pati A."/>
            <person name="Goodwin L."/>
            <person name="Nordberg H.P."/>
            <person name="Cantor M.N."/>
            <person name="Hua S.X."/>
            <person name="Woyke T."/>
            <person name="Kerfeld C.A."/>
        </authorList>
    </citation>
    <scope>NUCLEOTIDE SEQUENCE [LARGE SCALE GENOMIC DNA]</scope>
    <source>
        <strain evidence="1 2">PCC 7417</strain>
    </source>
</reference>
<gene>
    <name evidence="1" type="ORF">Cylst_4374</name>
</gene>
<protein>
    <submittedName>
        <fullName evidence="1">Uncharacterized protein</fullName>
    </submittedName>
</protein>
<dbReference type="KEGG" id="csg:Cylst_4374"/>
<dbReference type="STRING" id="56107.Cylst_4374"/>
<dbReference type="EMBL" id="CP003642">
    <property type="protein sequence ID" value="AFZ26464.1"/>
    <property type="molecule type" value="Genomic_DNA"/>
</dbReference>
<dbReference type="RefSeq" id="WP_015209706.1">
    <property type="nucleotide sequence ID" value="NC_019757.1"/>
</dbReference>
<dbReference type="HOGENOM" id="CLU_884863_0_0_3"/>
<organism evidence="1 2">
    <name type="scientific">Cylindrospermum stagnale PCC 7417</name>
    <dbReference type="NCBI Taxonomy" id="56107"/>
    <lineage>
        <taxon>Bacteria</taxon>
        <taxon>Bacillati</taxon>
        <taxon>Cyanobacteriota</taxon>
        <taxon>Cyanophyceae</taxon>
        <taxon>Nostocales</taxon>
        <taxon>Nostocaceae</taxon>
        <taxon>Cylindrospermum</taxon>
    </lineage>
</organism>